<organism evidence="1 2">
    <name type="scientific">Aureibacter tunicatorum</name>
    <dbReference type="NCBI Taxonomy" id="866807"/>
    <lineage>
        <taxon>Bacteria</taxon>
        <taxon>Pseudomonadati</taxon>
        <taxon>Bacteroidota</taxon>
        <taxon>Cytophagia</taxon>
        <taxon>Cytophagales</taxon>
        <taxon>Persicobacteraceae</taxon>
        <taxon>Aureibacter</taxon>
    </lineage>
</organism>
<dbReference type="EMBL" id="JAVDQD010000010">
    <property type="protein sequence ID" value="MDR6241695.1"/>
    <property type="molecule type" value="Genomic_DNA"/>
</dbReference>
<reference evidence="1" key="1">
    <citation type="submission" date="2023-07" db="EMBL/GenBank/DDBJ databases">
        <title>Genomic Encyclopedia of Type Strains, Phase IV (KMG-IV): sequencing the most valuable type-strain genomes for metagenomic binning, comparative biology and taxonomic classification.</title>
        <authorList>
            <person name="Goeker M."/>
        </authorList>
    </citation>
    <scope>NUCLEOTIDE SEQUENCE</scope>
    <source>
        <strain evidence="1">DSM 26174</strain>
    </source>
</reference>
<comment type="caution">
    <text evidence="1">The sequence shown here is derived from an EMBL/GenBank/DDBJ whole genome shotgun (WGS) entry which is preliminary data.</text>
</comment>
<proteinExistence type="predicted"/>
<dbReference type="Proteomes" id="UP001185092">
    <property type="component" value="Unassembled WGS sequence"/>
</dbReference>
<dbReference type="RefSeq" id="WP_309942702.1">
    <property type="nucleotide sequence ID" value="NZ_AP025308.1"/>
</dbReference>
<gene>
    <name evidence="1" type="ORF">HNQ88_004782</name>
</gene>
<sequence>MTTVEKKESYSNPTKITKTNSKYECLDCGHQFVSLSAAKRCTNCCSEEIHAIQR</sequence>
<name>A0AAE3XTF6_9BACT</name>
<evidence type="ECO:0000313" key="2">
    <source>
        <dbReference type="Proteomes" id="UP001185092"/>
    </source>
</evidence>
<keyword evidence="2" id="KW-1185">Reference proteome</keyword>
<evidence type="ECO:0000313" key="1">
    <source>
        <dbReference type="EMBL" id="MDR6241695.1"/>
    </source>
</evidence>
<accession>A0AAE3XTF6</accession>
<dbReference type="AlphaFoldDB" id="A0AAE3XTF6"/>
<protein>
    <submittedName>
        <fullName evidence="1">Zn-ribbon and HTH transcriptional regulator</fullName>
    </submittedName>
</protein>